<keyword evidence="2" id="KW-1185">Reference proteome</keyword>
<reference evidence="1 2" key="1">
    <citation type="journal article" date="2012" name="BMC Genomics">
        <title>Comparative genomic analysis of human infective Trypanosoma cruzi lineages with the bat-restricted subspecies T. cruzi marinkellei.</title>
        <authorList>
            <person name="Franzen O."/>
            <person name="Talavera-Lopez C."/>
            <person name="Ochaya S."/>
            <person name="Butler C.E."/>
            <person name="Messenger L.A."/>
            <person name="Lewis M.D."/>
            <person name="Llewellyn M.S."/>
            <person name="Marinkelle C.J."/>
            <person name="Tyler K.M."/>
            <person name="Miles M.A."/>
            <person name="Andersson B."/>
        </authorList>
    </citation>
    <scope>NUCLEOTIDE SEQUENCE [LARGE SCALE GENOMIC DNA]</scope>
    <source>
        <strain evidence="1 2">B7</strain>
    </source>
</reference>
<dbReference type="Proteomes" id="UP000007350">
    <property type="component" value="Unassembled WGS sequence"/>
</dbReference>
<dbReference type="InterPro" id="IPR008942">
    <property type="entry name" value="ENTH_VHS"/>
</dbReference>
<proteinExistence type="predicted"/>
<organism evidence="1 2">
    <name type="scientific">Trypanosoma cruzi marinkellei</name>
    <dbReference type="NCBI Taxonomy" id="85056"/>
    <lineage>
        <taxon>Eukaryota</taxon>
        <taxon>Discoba</taxon>
        <taxon>Euglenozoa</taxon>
        <taxon>Kinetoplastea</taxon>
        <taxon>Metakinetoplastina</taxon>
        <taxon>Trypanosomatida</taxon>
        <taxon>Trypanosomatidae</taxon>
        <taxon>Trypanosoma</taxon>
        <taxon>Schizotrypanum</taxon>
    </lineage>
</organism>
<name>K2PCK8_TRYCR</name>
<evidence type="ECO:0000313" key="1">
    <source>
        <dbReference type="EMBL" id="EKF38797.1"/>
    </source>
</evidence>
<dbReference type="AlphaFoldDB" id="K2PCK8"/>
<comment type="caution">
    <text evidence="1">The sequence shown here is derived from an EMBL/GenBank/DDBJ whole genome shotgun (WGS) entry which is preliminary data.</text>
</comment>
<evidence type="ECO:0000313" key="2">
    <source>
        <dbReference type="Proteomes" id="UP000007350"/>
    </source>
</evidence>
<protein>
    <submittedName>
        <fullName evidence="1">Uncharacterized protein</fullName>
    </submittedName>
</protein>
<dbReference type="Gene3D" id="1.25.40.90">
    <property type="match status" value="1"/>
</dbReference>
<dbReference type="OrthoDB" id="273217at2759"/>
<sequence length="397" mass="44383">MDVFQAKLDALQKQSKEQIMATITALQTASGEGVQPVRIAVAIGNRLTHGQIYNSFPVICLIDAMAATQDEACITAVLEEFWRIAPSLFVNYSTADEALREKVSRAVKRWRGKSLFPSSYGEKLLRCISGKEMNKLDSEKAHDSVVDNNVHMISHSGNVTKDMMKKEFLRSEVSGFCAILQSCVKMIEGLPPHRASMYLDVVRKEKLLNTPSKSALLFFQGLHAELSRESALYNSNLVKNEHQANSTLSGKLETKAALGNLLDKLSKEQTSSVDAATAAVLAAGGHKDLAFNVIRYTLPMQSDICQRLSVAQRAGFGEWHRRTKNEYHYPKKESNTRRVFRAPAGSQAGTRAWFPTEQQWISENDMAALKLWLPKETVQERDSSSVYNVARKREREA</sequence>
<accession>K2PCK8</accession>
<gene>
    <name evidence="1" type="ORF">MOQ_000987</name>
</gene>
<dbReference type="EMBL" id="AHKC01004996">
    <property type="protein sequence ID" value="EKF38797.1"/>
    <property type="molecule type" value="Genomic_DNA"/>
</dbReference>